<feature type="transmembrane region" description="Helical" evidence="1">
    <location>
        <begin position="6"/>
        <end position="24"/>
    </location>
</feature>
<organism evidence="2 3">
    <name type="scientific">Felis catus</name>
    <name type="common">Cat</name>
    <name type="synonym">Felis silvestris catus</name>
    <dbReference type="NCBI Taxonomy" id="9685"/>
    <lineage>
        <taxon>Eukaryota</taxon>
        <taxon>Metazoa</taxon>
        <taxon>Chordata</taxon>
        <taxon>Craniata</taxon>
        <taxon>Vertebrata</taxon>
        <taxon>Euteleostomi</taxon>
        <taxon>Mammalia</taxon>
        <taxon>Eutheria</taxon>
        <taxon>Laurasiatheria</taxon>
        <taxon>Carnivora</taxon>
        <taxon>Feliformia</taxon>
        <taxon>Felidae</taxon>
        <taxon>Felinae</taxon>
        <taxon>Felis</taxon>
    </lineage>
</organism>
<keyword evidence="3" id="KW-1185">Reference proteome</keyword>
<proteinExistence type="predicted"/>
<evidence type="ECO:0000256" key="1">
    <source>
        <dbReference type="SAM" id="Phobius"/>
    </source>
</evidence>
<dbReference type="Proteomes" id="UP000823872">
    <property type="component" value="Chromosome A1"/>
</dbReference>
<dbReference type="GeneTree" id="ENSGT01140000286561"/>
<sequence>MSFANIFSHSVGCLLVLLIVSFAVQKIFILMKSQELIFAFDSLVSGDMLSKKLPRARSKRFLPAFSSRILMASCLTLRYFIHFEFIFVYGVRKRSRFFLLPVGVQFSQHHLLKRLSLFHGIFFPALSKMNWPYVCGSISGFSILFH</sequence>
<accession>A0ABI7WJL0</accession>
<keyword evidence="1" id="KW-0812">Transmembrane</keyword>
<keyword evidence="1" id="KW-0472">Membrane</keyword>
<reference evidence="2" key="3">
    <citation type="submission" date="2025-09" db="UniProtKB">
        <authorList>
            <consortium name="Ensembl"/>
        </authorList>
    </citation>
    <scope>IDENTIFICATION</scope>
    <source>
        <strain evidence="2">breed Abyssinian</strain>
    </source>
</reference>
<evidence type="ECO:0000313" key="3">
    <source>
        <dbReference type="Proteomes" id="UP000823872"/>
    </source>
</evidence>
<dbReference type="Ensembl" id="ENSFCTT00005015483.1">
    <property type="protein sequence ID" value="ENSFCTP00005010498.1"/>
    <property type="gene ID" value="ENSFCTG00005005566.1"/>
</dbReference>
<reference evidence="2 3" key="1">
    <citation type="submission" date="2021-02" db="EMBL/GenBank/DDBJ databases">
        <title>Safari Cat Assemblies.</title>
        <authorList>
            <person name="Bredemeyer K.R."/>
            <person name="Murphy W.J."/>
        </authorList>
    </citation>
    <scope>NUCLEOTIDE SEQUENCE [LARGE SCALE GENOMIC DNA]</scope>
</reference>
<feature type="transmembrane region" description="Helical" evidence="1">
    <location>
        <begin position="61"/>
        <end position="81"/>
    </location>
</feature>
<name>A0ABI7WJL0_FELCA</name>
<evidence type="ECO:0000313" key="2">
    <source>
        <dbReference type="Ensembl" id="ENSFCTP00005010498.1"/>
    </source>
</evidence>
<keyword evidence="1" id="KW-1133">Transmembrane helix</keyword>
<protein>
    <submittedName>
        <fullName evidence="2">Uncharacterized protein</fullName>
    </submittedName>
</protein>
<reference evidence="2" key="2">
    <citation type="submission" date="2025-08" db="UniProtKB">
        <authorList>
            <consortium name="Ensembl"/>
        </authorList>
    </citation>
    <scope>IDENTIFICATION</scope>
    <source>
        <strain evidence="2">breed Abyssinian</strain>
    </source>
</reference>